<evidence type="ECO:0000313" key="1">
    <source>
        <dbReference type="EMBL" id="KGA12099.1"/>
    </source>
</evidence>
<dbReference type="AlphaFoldDB" id="A0A094PQZ8"/>
<proteinExistence type="predicted"/>
<comment type="caution">
    <text evidence="1">The sequence shown here is derived from an EMBL/GenBank/DDBJ whole genome shotgun (WGS) entry which is preliminary data.</text>
</comment>
<dbReference type="EMBL" id="JNSL01000223">
    <property type="protein sequence ID" value="KGA12099.1"/>
    <property type="molecule type" value="Genomic_DNA"/>
</dbReference>
<sequence>MLAVFPSRSERSHGFGARKFVSLVLALVFSAGVLPAQALGKGTFYLELKLGCYSANKSPNKASKWSDTNYKTLYLTSCTSAHHYEVFYTGKLKAKDLSSDAAKKEAGSACDKSALSTLMGQKDLPPSLTYGYFYPDPGAEEKKYGKRIVCFFRVADPKDDKFTLSINRTFREITYI</sequence>
<gene>
    <name evidence="1" type="ORF">GM51_21875</name>
</gene>
<evidence type="ECO:0008006" key="2">
    <source>
        <dbReference type="Google" id="ProtNLM"/>
    </source>
</evidence>
<protein>
    <recommendedName>
        <fullName evidence="2">Septum formation-related domain-containing protein</fullName>
    </recommendedName>
</protein>
<accession>A0A094PQZ8</accession>
<name>A0A094PQZ8_9ZZZZ</name>
<reference evidence="1" key="1">
    <citation type="submission" date="2014-06" db="EMBL/GenBank/DDBJ databases">
        <title>Key roles for freshwater Actinobacteria revealed by deep metagenomic sequencing.</title>
        <authorList>
            <person name="Ghai R."/>
            <person name="Mizuno C.M."/>
            <person name="Picazo A."/>
            <person name="Camacho A."/>
            <person name="Rodriguez-Valera F."/>
        </authorList>
    </citation>
    <scope>NUCLEOTIDE SEQUENCE</scope>
</reference>
<organism evidence="1">
    <name type="scientific">freshwater metagenome</name>
    <dbReference type="NCBI Taxonomy" id="449393"/>
    <lineage>
        <taxon>unclassified sequences</taxon>
        <taxon>metagenomes</taxon>
        <taxon>ecological metagenomes</taxon>
    </lineage>
</organism>